<dbReference type="Pfam" id="PF03142">
    <property type="entry name" value="Chitin_synth_2"/>
    <property type="match status" value="1"/>
</dbReference>
<keyword evidence="2 5" id="KW-0812">Transmembrane</keyword>
<feature type="transmembrane region" description="Helical" evidence="5">
    <location>
        <begin position="30"/>
        <end position="54"/>
    </location>
</feature>
<proteinExistence type="predicted"/>
<evidence type="ECO:0000256" key="4">
    <source>
        <dbReference type="SAM" id="MobiDB-lite"/>
    </source>
</evidence>
<evidence type="ECO:0000256" key="1">
    <source>
        <dbReference type="ARBA" id="ARBA00004141"/>
    </source>
</evidence>
<keyword evidence="3 5" id="KW-0472">Membrane</keyword>
<evidence type="ECO:0000313" key="6">
    <source>
        <dbReference type="EMBL" id="EJK44351.1"/>
    </source>
</evidence>
<protein>
    <recommendedName>
        <fullName evidence="8">DDE Tnp4 domain-containing protein</fullName>
    </recommendedName>
</protein>
<dbReference type="EMBL" id="AGNL01049809">
    <property type="protein sequence ID" value="EJK44351.1"/>
    <property type="molecule type" value="Genomic_DNA"/>
</dbReference>
<keyword evidence="7" id="KW-1185">Reference proteome</keyword>
<dbReference type="PANTHER" id="PTHR22914">
    <property type="entry name" value="CHITIN SYNTHASE"/>
    <property type="match status" value="1"/>
</dbReference>
<comment type="caution">
    <text evidence="6">The sequence shown here is derived from an EMBL/GenBank/DDBJ whole genome shotgun (WGS) entry which is preliminary data.</text>
</comment>
<feature type="compositionally biased region" description="Acidic residues" evidence="4">
    <location>
        <begin position="83"/>
        <end position="104"/>
    </location>
</feature>
<evidence type="ECO:0000313" key="7">
    <source>
        <dbReference type="Proteomes" id="UP000266841"/>
    </source>
</evidence>
<feature type="region of interest" description="Disordered" evidence="4">
    <location>
        <begin position="72"/>
        <end position="116"/>
    </location>
</feature>
<dbReference type="InterPro" id="IPR006912">
    <property type="entry name" value="Harbinger_derived_prot"/>
</dbReference>
<name>K0R6R6_THAOC</name>
<evidence type="ECO:0000256" key="3">
    <source>
        <dbReference type="ARBA" id="ARBA00023136"/>
    </source>
</evidence>
<evidence type="ECO:0008006" key="8">
    <source>
        <dbReference type="Google" id="ProtNLM"/>
    </source>
</evidence>
<dbReference type="GO" id="GO:0016020">
    <property type="term" value="C:membrane"/>
    <property type="evidence" value="ECO:0007669"/>
    <property type="project" value="UniProtKB-SubCell"/>
</dbReference>
<dbReference type="GO" id="GO:0071944">
    <property type="term" value="C:cell periphery"/>
    <property type="evidence" value="ECO:0007669"/>
    <property type="project" value="TreeGrafter"/>
</dbReference>
<keyword evidence="5" id="KW-1133">Transmembrane helix</keyword>
<dbReference type="eggNOG" id="KOG2571">
    <property type="taxonomic scope" value="Eukaryota"/>
</dbReference>
<gene>
    <name evidence="6" type="ORF">THAOC_37116</name>
</gene>
<dbReference type="Pfam" id="PF04827">
    <property type="entry name" value="Plant_tran"/>
    <property type="match status" value="1"/>
</dbReference>
<dbReference type="InterPro" id="IPR004835">
    <property type="entry name" value="Chitin_synth"/>
</dbReference>
<dbReference type="OrthoDB" id="370884at2759"/>
<dbReference type="AlphaFoldDB" id="K0R6R6"/>
<organism evidence="6 7">
    <name type="scientific">Thalassiosira oceanica</name>
    <name type="common">Marine diatom</name>
    <dbReference type="NCBI Taxonomy" id="159749"/>
    <lineage>
        <taxon>Eukaryota</taxon>
        <taxon>Sar</taxon>
        <taxon>Stramenopiles</taxon>
        <taxon>Ochrophyta</taxon>
        <taxon>Bacillariophyta</taxon>
        <taxon>Coscinodiscophyceae</taxon>
        <taxon>Thalassiosirophycidae</taxon>
        <taxon>Thalassiosirales</taxon>
        <taxon>Thalassiosiraceae</taxon>
        <taxon>Thalassiosira</taxon>
    </lineage>
</organism>
<sequence length="361" mass="41452">KFSVLLLVLYGLIIGVQIVVFIVRSRYDFLFWFTYFTIIGVPVFYFVLPLYAFWHMDDFSWGETRKVAAMQNTFSKPPPKKEDEDEGSDEGSEEGSEYSDEDSYEDSKRSGRSSRRNITMLQVSKNSLGMAVSRLAILQCHATLPSIFSSPPPKIARVPTFATRPSTNPTTMVDFNLRLIDAKIDSSLDDLTVQWTFVDDQGVQQVATGVYLICDGGYLRWPILICPYQNARKGSREGDFSDNLESVRKDVECVFGILKKRWKIIENGIRYRDIKIVEKVFLVCCMLHNMMLSEMETRETQWRVARGEPNVGDNIWLGGNSDLTVARRDPSSAKEAKDWSKRRRQLAAHNEYMRASKRLRT</sequence>
<accession>K0R6R6</accession>
<reference evidence="6 7" key="1">
    <citation type="journal article" date="2012" name="Genome Biol.">
        <title>Genome and low-iron response of an oceanic diatom adapted to chronic iron limitation.</title>
        <authorList>
            <person name="Lommer M."/>
            <person name="Specht M."/>
            <person name="Roy A.S."/>
            <person name="Kraemer L."/>
            <person name="Andreson R."/>
            <person name="Gutowska M.A."/>
            <person name="Wolf J."/>
            <person name="Bergner S.V."/>
            <person name="Schilhabel M.B."/>
            <person name="Klostermeier U.C."/>
            <person name="Beiko R.G."/>
            <person name="Rosenstiel P."/>
            <person name="Hippler M."/>
            <person name="Laroche J."/>
        </authorList>
    </citation>
    <scope>NUCLEOTIDE SEQUENCE [LARGE SCALE GENOMIC DNA]</scope>
    <source>
        <strain evidence="6 7">CCMP1005</strain>
    </source>
</reference>
<feature type="transmembrane region" description="Helical" evidence="5">
    <location>
        <begin position="6"/>
        <end position="23"/>
    </location>
</feature>
<evidence type="ECO:0000256" key="2">
    <source>
        <dbReference type="ARBA" id="ARBA00022692"/>
    </source>
</evidence>
<dbReference type="Proteomes" id="UP000266841">
    <property type="component" value="Unassembled WGS sequence"/>
</dbReference>
<dbReference type="GO" id="GO:0006031">
    <property type="term" value="P:chitin biosynthetic process"/>
    <property type="evidence" value="ECO:0007669"/>
    <property type="project" value="TreeGrafter"/>
</dbReference>
<dbReference type="PANTHER" id="PTHR22914:SF41">
    <property type="entry name" value="CHITIN SYNTHASE 7"/>
    <property type="match status" value="1"/>
</dbReference>
<feature type="non-terminal residue" evidence="6">
    <location>
        <position position="1"/>
    </location>
</feature>
<dbReference type="GO" id="GO:0004100">
    <property type="term" value="F:chitin synthase activity"/>
    <property type="evidence" value="ECO:0007669"/>
    <property type="project" value="InterPro"/>
</dbReference>
<evidence type="ECO:0000256" key="5">
    <source>
        <dbReference type="SAM" id="Phobius"/>
    </source>
</evidence>
<comment type="subcellular location">
    <subcellularLocation>
        <location evidence="1">Membrane</location>
        <topology evidence="1">Multi-pass membrane protein</topology>
    </subcellularLocation>
</comment>